<feature type="compositionally biased region" description="Basic and acidic residues" evidence="1">
    <location>
        <begin position="1"/>
        <end position="17"/>
    </location>
</feature>
<name>A0A6G1EI08_9ORYZ</name>
<keyword evidence="3" id="KW-1185">Reference proteome</keyword>
<dbReference type="EMBL" id="SPHZ02000003">
    <property type="protein sequence ID" value="KAF0924705.1"/>
    <property type="molecule type" value="Genomic_DNA"/>
</dbReference>
<dbReference type="Proteomes" id="UP000479710">
    <property type="component" value="Unassembled WGS sequence"/>
</dbReference>
<gene>
    <name evidence="2" type="ORF">E2562_014510</name>
</gene>
<comment type="caution">
    <text evidence="2">The sequence shown here is derived from an EMBL/GenBank/DDBJ whole genome shotgun (WGS) entry which is preliminary data.</text>
</comment>
<proteinExistence type="predicted"/>
<evidence type="ECO:0000313" key="3">
    <source>
        <dbReference type="Proteomes" id="UP000479710"/>
    </source>
</evidence>
<feature type="region of interest" description="Disordered" evidence="1">
    <location>
        <begin position="1"/>
        <end position="63"/>
    </location>
</feature>
<sequence>MGEKGKSVEEAMPRRTDVLSTSKQPKHLEQPTVQKQNKRQKTEGKIMVADRGPPAPKRHEAQGEALDRKCCPIHKTCSHSLEGCQVFHKAMTKHLATPPKLRVCVIEKENNA</sequence>
<protein>
    <submittedName>
        <fullName evidence="2">Uncharacterized protein</fullName>
    </submittedName>
</protein>
<accession>A0A6G1EI08</accession>
<dbReference type="AlphaFoldDB" id="A0A6G1EI08"/>
<organism evidence="2 3">
    <name type="scientific">Oryza meyeriana var. granulata</name>
    <dbReference type="NCBI Taxonomy" id="110450"/>
    <lineage>
        <taxon>Eukaryota</taxon>
        <taxon>Viridiplantae</taxon>
        <taxon>Streptophyta</taxon>
        <taxon>Embryophyta</taxon>
        <taxon>Tracheophyta</taxon>
        <taxon>Spermatophyta</taxon>
        <taxon>Magnoliopsida</taxon>
        <taxon>Liliopsida</taxon>
        <taxon>Poales</taxon>
        <taxon>Poaceae</taxon>
        <taxon>BOP clade</taxon>
        <taxon>Oryzoideae</taxon>
        <taxon>Oryzeae</taxon>
        <taxon>Oryzinae</taxon>
        <taxon>Oryza</taxon>
        <taxon>Oryza meyeriana</taxon>
    </lineage>
</organism>
<evidence type="ECO:0000256" key="1">
    <source>
        <dbReference type="SAM" id="MobiDB-lite"/>
    </source>
</evidence>
<evidence type="ECO:0000313" key="2">
    <source>
        <dbReference type="EMBL" id="KAF0924705.1"/>
    </source>
</evidence>
<reference evidence="2 3" key="1">
    <citation type="submission" date="2019-11" db="EMBL/GenBank/DDBJ databases">
        <title>Whole genome sequence of Oryza granulata.</title>
        <authorList>
            <person name="Li W."/>
        </authorList>
    </citation>
    <scope>NUCLEOTIDE SEQUENCE [LARGE SCALE GENOMIC DNA]</scope>
    <source>
        <strain evidence="3">cv. Menghai</strain>
        <tissue evidence="2">Leaf</tissue>
    </source>
</reference>